<keyword evidence="4 7" id="KW-0812">Transmembrane</keyword>
<dbReference type="Gene3D" id="1.10.3720.10">
    <property type="entry name" value="MetI-like"/>
    <property type="match status" value="1"/>
</dbReference>
<keyword evidence="2 7" id="KW-0813">Transport</keyword>
<name>A0ABW2SPS7_9ACTO</name>
<dbReference type="PROSITE" id="PS50928">
    <property type="entry name" value="ABC_TM1"/>
    <property type="match status" value="1"/>
</dbReference>
<feature type="transmembrane region" description="Helical" evidence="7">
    <location>
        <begin position="161"/>
        <end position="183"/>
    </location>
</feature>
<dbReference type="InterPro" id="IPR000515">
    <property type="entry name" value="MetI-like"/>
</dbReference>
<keyword evidence="10" id="KW-1185">Reference proteome</keyword>
<dbReference type="Pfam" id="PF00528">
    <property type="entry name" value="BPD_transp_1"/>
    <property type="match status" value="1"/>
</dbReference>
<feature type="transmembrane region" description="Helical" evidence="7">
    <location>
        <begin position="267"/>
        <end position="291"/>
    </location>
</feature>
<gene>
    <name evidence="9" type="ORF">ACFQWG_11655</name>
</gene>
<feature type="transmembrane region" description="Helical" evidence="7">
    <location>
        <begin position="16"/>
        <end position="39"/>
    </location>
</feature>
<evidence type="ECO:0000256" key="4">
    <source>
        <dbReference type="ARBA" id="ARBA00022692"/>
    </source>
</evidence>
<dbReference type="CDD" id="cd06261">
    <property type="entry name" value="TM_PBP2"/>
    <property type="match status" value="1"/>
</dbReference>
<dbReference type="Proteomes" id="UP001596527">
    <property type="component" value="Unassembled WGS sequence"/>
</dbReference>
<evidence type="ECO:0000259" key="8">
    <source>
        <dbReference type="PROSITE" id="PS50928"/>
    </source>
</evidence>
<dbReference type="RefSeq" id="WP_380975510.1">
    <property type="nucleotide sequence ID" value="NZ_JBHTEF010000001.1"/>
</dbReference>
<comment type="subcellular location">
    <subcellularLocation>
        <location evidence="1 7">Cell membrane</location>
        <topology evidence="1 7">Multi-pass membrane protein</topology>
    </subcellularLocation>
</comment>
<comment type="similarity">
    <text evidence="7">Belongs to the binding-protein-dependent transport system permease family.</text>
</comment>
<keyword evidence="5 7" id="KW-1133">Transmembrane helix</keyword>
<dbReference type="EMBL" id="JBHTEF010000001">
    <property type="protein sequence ID" value="MFC7581850.1"/>
    <property type="molecule type" value="Genomic_DNA"/>
</dbReference>
<accession>A0ABW2SPS7</accession>
<comment type="caution">
    <text evidence="9">The sequence shown here is derived from an EMBL/GenBank/DDBJ whole genome shotgun (WGS) entry which is preliminary data.</text>
</comment>
<evidence type="ECO:0000313" key="10">
    <source>
        <dbReference type="Proteomes" id="UP001596527"/>
    </source>
</evidence>
<evidence type="ECO:0000313" key="9">
    <source>
        <dbReference type="EMBL" id="MFC7581850.1"/>
    </source>
</evidence>
<evidence type="ECO:0000256" key="3">
    <source>
        <dbReference type="ARBA" id="ARBA00022475"/>
    </source>
</evidence>
<dbReference type="SUPFAM" id="SSF161098">
    <property type="entry name" value="MetI-like"/>
    <property type="match status" value="1"/>
</dbReference>
<keyword evidence="3" id="KW-1003">Cell membrane</keyword>
<feature type="transmembrane region" description="Helical" evidence="7">
    <location>
        <begin position="210"/>
        <end position="231"/>
    </location>
</feature>
<evidence type="ECO:0000256" key="1">
    <source>
        <dbReference type="ARBA" id="ARBA00004651"/>
    </source>
</evidence>
<feature type="transmembrane region" description="Helical" evidence="7">
    <location>
        <begin position="108"/>
        <end position="132"/>
    </location>
</feature>
<keyword evidence="6 7" id="KW-0472">Membrane</keyword>
<dbReference type="PANTHER" id="PTHR30193:SF37">
    <property type="entry name" value="INNER MEMBRANE ABC TRANSPORTER PERMEASE PROTEIN YCJO"/>
    <property type="match status" value="1"/>
</dbReference>
<proteinExistence type="inferred from homology"/>
<sequence>MRKRSGGQKKSDGKAAMLFLAPLALIYGVYYIYSIVFLLHTSRTKVSISFLDPESVGFQNYLSLVQDSSFLRSVVNTLVFAACSIVAALTVGFFISAALATGFHAKRLLYVIFLVPTLMPSSLVATIFASMLQERFGILNETLRQVGLGAFAQPWLSDSNLAFGVVASIFCYLIGLPIMYFTADFSTLPTDSLEAALIDGAGTFRIMRSIIYPMMSATCKTIILSLLLGSFRALEVVWFSTQGGPGGSTEIVGSYLYDFATSSGPSIGFVSAAAIVVLLIAFVISTIQMLVSGRKDAS</sequence>
<dbReference type="InterPro" id="IPR051393">
    <property type="entry name" value="ABC_transporter_permease"/>
</dbReference>
<evidence type="ECO:0000256" key="5">
    <source>
        <dbReference type="ARBA" id="ARBA00022989"/>
    </source>
</evidence>
<evidence type="ECO:0000256" key="7">
    <source>
        <dbReference type="RuleBase" id="RU363032"/>
    </source>
</evidence>
<evidence type="ECO:0000256" key="2">
    <source>
        <dbReference type="ARBA" id="ARBA00022448"/>
    </source>
</evidence>
<protein>
    <submittedName>
        <fullName evidence="9">Carbohydrate ABC transporter permease</fullName>
    </submittedName>
</protein>
<dbReference type="InterPro" id="IPR035906">
    <property type="entry name" value="MetI-like_sf"/>
</dbReference>
<evidence type="ECO:0000256" key="6">
    <source>
        <dbReference type="ARBA" id="ARBA00023136"/>
    </source>
</evidence>
<feature type="domain" description="ABC transmembrane type-1" evidence="8">
    <location>
        <begin position="74"/>
        <end position="288"/>
    </location>
</feature>
<dbReference type="PANTHER" id="PTHR30193">
    <property type="entry name" value="ABC TRANSPORTER PERMEASE PROTEIN"/>
    <property type="match status" value="1"/>
</dbReference>
<reference evidence="10" key="1">
    <citation type="journal article" date="2019" name="Int. J. Syst. Evol. Microbiol.">
        <title>The Global Catalogue of Microorganisms (GCM) 10K type strain sequencing project: providing services to taxonomists for standard genome sequencing and annotation.</title>
        <authorList>
            <consortium name="The Broad Institute Genomics Platform"/>
            <consortium name="The Broad Institute Genome Sequencing Center for Infectious Disease"/>
            <person name="Wu L."/>
            <person name="Ma J."/>
        </authorList>
    </citation>
    <scope>NUCLEOTIDE SEQUENCE [LARGE SCALE GENOMIC DNA]</scope>
    <source>
        <strain evidence="10">CCUG 56698</strain>
    </source>
</reference>
<feature type="transmembrane region" description="Helical" evidence="7">
    <location>
        <begin position="78"/>
        <end position="101"/>
    </location>
</feature>
<organism evidence="9 10">
    <name type="scientific">Schaalia naturae</name>
    <dbReference type="NCBI Taxonomy" id="635203"/>
    <lineage>
        <taxon>Bacteria</taxon>
        <taxon>Bacillati</taxon>
        <taxon>Actinomycetota</taxon>
        <taxon>Actinomycetes</taxon>
        <taxon>Actinomycetales</taxon>
        <taxon>Actinomycetaceae</taxon>
        <taxon>Schaalia</taxon>
    </lineage>
</organism>